<feature type="compositionally biased region" description="Basic and acidic residues" evidence="1">
    <location>
        <begin position="88"/>
        <end position="103"/>
    </location>
</feature>
<evidence type="ECO:0000313" key="3">
    <source>
        <dbReference type="Proteomes" id="UP000769528"/>
    </source>
</evidence>
<accession>A0A9P8T682</accession>
<dbReference type="EMBL" id="JAEUBF010001377">
    <property type="protein sequence ID" value="KAH3667818.1"/>
    <property type="molecule type" value="Genomic_DNA"/>
</dbReference>
<name>A0A9P8T682_9ASCO</name>
<proteinExistence type="predicted"/>
<sequence length="152" mass="18036">MAREWSKKAHEDSSRHRYNTQLSIRKLHSKNIEENKRKSKRFKEPSKTHTEKNKKKISNFLYSKTQEGSHELEAVIGEWSTIEHQETVYSTETEKKSGNDHSNLKKTPKKAPTFNQNIRSWDLSEDKKIDIEFSDEDDSELKVQFKKRKVTK</sequence>
<protein>
    <submittedName>
        <fullName evidence="2">Uncharacterized protein</fullName>
    </submittedName>
</protein>
<keyword evidence="3" id="KW-1185">Reference proteome</keyword>
<dbReference type="Proteomes" id="UP000769528">
    <property type="component" value="Unassembled WGS sequence"/>
</dbReference>
<feature type="compositionally biased region" description="Basic and acidic residues" evidence="1">
    <location>
        <begin position="30"/>
        <end position="51"/>
    </location>
</feature>
<evidence type="ECO:0000256" key="1">
    <source>
        <dbReference type="SAM" id="MobiDB-lite"/>
    </source>
</evidence>
<reference evidence="2" key="1">
    <citation type="journal article" date="2021" name="Open Biol.">
        <title>Shared evolutionary footprints suggest mitochondrial oxidative damage underlies multiple complex I losses in fungi.</title>
        <authorList>
            <person name="Schikora-Tamarit M.A."/>
            <person name="Marcet-Houben M."/>
            <person name="Nosek J."/>
            <person name="Gabaldon T."/>
        </authorList>
    </citation>
    <scope>NUCLEOTIDE SEQUENCE</scope>
    <source>
        <strain evidence="2">CBS6341</strain>
    </source>
</reference>
<organism evidence="2 3">
    <name type="scientific">Wickerhamomyces mucosus</name>
    <dbReference type="NCBI Taxonomy" id="1378264"/>
    <lineage>
        <taxon>Eukaryota</taxon>
        <taxon>Fungi</taxon>
        <taxon>Dikarya</taxon>
        <taxon>Ascomycota</taxon>
        <taxon>Saccharomycotina</taxon>
        <taxon>Saccharomycetes</taxon>
        <taxon>Phaffomycetales</taxon>
        <taxon>Wickerhamomycetaceae</taxon>
        <taxon>Wickerhamomyces</taxon>
    </lineage>
</organism>
<reference evidence="2" key="2">
    <citation type="submission" date="2021-01" db="EMBL/GenBank/DDBJ databases">
        <authorList>
            <person name="Schikora-Tamarit M.A."/>
        </authorList>
    </citation>
    <scope>NUCLEOTIDE SEQUENCE</scope>
    <source>
        <strain evidence="2">CBS6341</strain>
    </source>
</reference>
<feature type="region of interest" description="Disordered" evidence="1">
    <location>
        <begin position="1"/>
        <end position="59"/>
    </location>
</feature>
<gene>
    <name evidence="2" type="ORF">WICMUC_005218</name>
</gene>
<evidence type="ECO:0000313" key="2">
    <source>
        <dbReference type="EMBL" id="KAH3667818.1"/>
    </source>
</evidence>
<feature type="compositionally biased region" description="Basic and acidic residues" evidence="1">
    <location>
        <begin position="1"/>
        <end position="15"/>
    </location>
</feature>
<dbReference type="AlphaFoldDB" id="A0A9P8T682"/>
<feature type="region of interest" description="Disordered" evidence="1">
    <location>
        <begin position="88"/>
        <end position="116"/>
    </location>
</feature>
<comment type="caution">
    <text evidence="2">The sequence shown here is derived from an EMBL/GenBank/DDBJ whole genome shotgun (WGS) entry which is preliminary data.</text>
</comment>